<gene>
    <name evidence="2" type="ORF">H6P81_011737</name>
</gene>
<evidence type="ECO:0000256" key="1">
    <source>
        <dbReference type="SAM" id="MobiDB-lite"/>
    </source>
</evidence>
<dbReference type="Proteomes" id="UP000825729">
    <property type="component" value="Unassembled WGS sequence"/>
</dbReference>
<sequence length="158" mass="17628">MPGCSSPSRLPDPDSRDPPAGGMTPPPRRPPPRTTDHQWSGNRPILSQFSIAREFRKLVSSSNKVADDTQCLASVPPRVIHQTLSNHKGTRISLFPLTRPPLSSHFPFMEWNVTRGELNHEYSIKRSSNTKLTHVEHLPPRPGPVPGRATDDRCGFQL</sequence>
<dbReference type="AlphaFoldDB" id="A0AAV7EA84"/>
<comment type="caution">
    <text evidence="2">The sequence shown here is derived from an EMBL/GenBank/DDBJ whole genome shotgun (WGS) entry which is preliminary data.</text>
</comment>
<proteinExistence type="predicted"/>
<evidence type="ECO:0000313" key="2">
    <source>
        <dbReference type="EMBL" id="KAG9445609.1"/>
    </source>
</evidence>
<reference evidence="2 3" key="1">
    <citation type="submission" date="2021-07" db="EMBL/GenBank/DDBJ databases">
        <title>The Aristolochia fimbriata genome: insights into angiosperm evolution, floral development and chemical biosynthesis.</title>
        <authorList>
            <person name="Jiao Y."/>
        </authorList>
    </citation>
    <scope>NUCLEOTIDE SEQUENCE [LARGE SCALE GENOMIC DNA]</scope>
    <source>
        <strain evidence="2">IBCAS-2021</strain>
        <tissue evidence="2">Leaf</tissue>
    </source>
</reference>
<name>A0AAV7EA84_ARIFI</name>
<protein>
    <submittedName>
        <fullName evidence="2">Uncharacterized protein</fullName>
    </submittedName>
</protein>
<organism evidence="2 3">
    <name type="scientific">Aristolochia fimbriata</name>
    <name type="common">White veined hardy Dutchman's pipe vine</name>
    <dbReference type="NCBI Taxonomy" id="158543"/>
    <lineage>
        <taxon>Eukaryota</taxon>
        <taxon>Viridiplantae</taxon>
        <taxon>Streptophyta</taxon>
        <taxon>Embryophyta</taxon>
        <taxon>Tracheophyta</taxon>
        <taxon>Spermatophyta</taxon>
        <taxon>Magnoliopsida</taxon>
        <taxon>Magnoliidae</taxon>
        <taxon>Piperales</taxon>
        <taxon>Aristolochiaceae</taxon>
        <taxon>Aristolochia</taxon>
    </lineage>
</organism>
<feature type="compositionally biased region" description="Pro residues" evidence="1">
    <location>
        <begin position="24"/>
        <end position="33"/>
    </location>
</feature>
<accession>A0AAV7EA84</accession>
<dbReference type="EMBL" id="JAINDJ010000005">
    <property type="protein sequence ID" value="KAG9445609.1"/>
    <property type="molecule type" value="Genomic_DNA"/>
</dbReference>
<feature type="region of interest" description="Disordered" evidence="1">
    <location>
        <begin position="1"/>
        <end position="43"/>
    </location>
</feature>
<keyword evidence="3" id="KW-1185">Reference proteome</keyword>
<evidence type="ECO:0000313" key="3">
    <source>
        <dbReference type="Proteomes" id="UP000825729"/>
    </source>
</evidence>